<feature type="transmembrane region" description="Helical" evidence="1">
    <location>
        <begin position="113"/>
        <end position="131"/>
    </location>
</feature>
<feature type="domain" description="Potassium channel" evidence="2">
    <location>
        <begin position="64"/>
        <end position="132"/>
    </location>
</feature>
<evidence type="ECO:0000256" key="1">
    <source>
        <dbReference type="SAM" id="Phobius"/>
    </source>
</evidence>
<feature type="transmembrane region" description="Helical" evidence="1">
    <location>
        <begin position="6"/>
        <end position="27"/>
    </location>
</feature>
<dbReference type="InterPro" id="IPR013099">
    <property type="entry name" value="K_chnl_dom"/>
</dbReference>
<evidence type="ECO:0000313" key="4">
    <source>
        <dbReference type="Proteomes" id="UP000599578"/>
    </source>
</evidence>
<gene>
    <name evidence="3" type="ORF">GCM10011348_04600</name>
</gene>
<comment type="caution">
    <text evidence="3">The sequence shown here is derived from an EMBL/GenBank/DDBJ whole genome shotgun (WGS) entry which is preliminary data.</text>
</comment>
<keyword evidence="4" id="KW-1185">Reference proteome</keyword>
<dbReference type="Pfam" id="PF07885">
    <property type="entry name" value="Ion_trans_2"/>
    <property type="match status" value="1"/>
</dbReference>
<keyword evidence="1" id="KW-1133">Transmembrane helix</keyword>
<keyword evidence="1" id="KW-0812">Transmembrane</keyword>
<sequence>MLINLMMGLPTMVFCLLMQSLLVMVVVRYYGRHRHQIENDSFTSSLIVINVVMLLLVLGNLVQVAIWALLFLSLGEFEAFAEAFYHSAVNFATLGYGDFVMSERHKLLGPLQAINGVLMIGVSTAALMSAFQDAMKKTLEARKGGSV</sequence>
<protein>
    <recommendedName>
        <fullName evidence="2">Potassium channel domain-containing protein</fullName>
    </recommendedName>
</protein>
<dbReference type="SUPFAM" id="SSF81324">
    <property type="entry name" value="Voltage-gated potassium channels"/>
    <property type="match status" value="1"/>
</dbReference>
<evidence type="ECO:0000313" key="3">
    <source>
        <dbReference type="EMBL" id="GGO76721.1"/>
    </source>
</evidence>
<name>A0A917Z7B4_9GAMM</name>
<organism evidence="3 4">
    <name type="scientific">Marinobacterium nitratireducens</name>
    <dbReference type="NCBI Taxonomy" id="518897"/>
    <lineage>
        <taxon>Bacteria</taxon>
        <taxon>Pseudomonadati</taxon>
        <taxon>Pseudomonadota</taxon>
        <taxon>Gammaproteobacteria</taxon>
        <taxon>Oceanospirillales</taxon>
        <taxon>Oceanospirillaceae</taxon>
        <taxon>Marinobacterium</taxon>
    </lineage>
</organism>
<dbReference type="RefSeq" id="WP_188857837.1">
    <property type="nucleotide sequence ID" value="NZ_BMLT01000001.1"/>
</dbReference>
<evidence type="ECO:0000259" key="2">
    <source>
        <dbReference type="Pfam" id="PF07885"/>
    </source>
</evidence>
<proteinExistence type="predicted"/>
<dbReference type="EMBL" id="BMLT01000001">
    <property type="protein sequence ID" value="GGO76721.1"/>
    <property type="molecule type" value="Genomic_DNA"/>
</dbReference>
<dbReference type="Gene3D" id="1.10.287.70">
    <property type="match status" value="1"/>
</dbReference>
<reference evidence="3 4" key="1">
    <citation type="journal article" date="2014" name="Int. J. Syst. Evol. Microbiol.">
        <title>Complete genome sequence of Corynebacterium casei LMG S-19264T (=DSM 44701T), isolated from a smear-ripened cheese.</title>
        <authorList>
            <consortium name="US DOE Joint Genome Institute (JGI-PGF)"/>
            <person name="Walter F."/>
            <person name="Albersmeier A."/>
            <person name="Kalinowski J."/>
            <person name="Ruckert C."/>
        </authorList>
    </citation>
    <scope>NUCLEOTIDE SEQUENCE [LARGE SCALE GENOMIC DNA]</scope>
    <source>
        <strain evidence="3 4">CGMCC 1.7286</strain>
    </source>
</reference>
<dbReference type="AlphaFoldDB" id="A0A917Z7B4"/>
<feature type="transmembrane region" description="Helical" evidence="1">
    <location>
        <begin position="47"/>
        <end position="71"/>
    </location>
</feature>
<accession>A0A917Z7B4</accession>
<dbReference type="Proteomes" id="UP000599578">
    <property type="component" value="Unassembled WGS sequence"/>
</dbReference>
<keyword evidence="1" id="KW-0472">Membrane</keyword>